<dbReference type="EMBL" id="UZAG01002369">
    <property type="protein sequence ID" value="VDO13320.1"/>
    <property type="molecule type" value="Genomic_DNA"/>
</dbReference>
<organism evidence="3">
    <name type="scientific">Brugia timori</name>
    <dbReference type="NCBI Taxonomy" id="42155"/>
    <lineage>
        <taxon>Eukaryota</taxon>
        <taxon>Metazoa</taxon>
        <taxon>Ecdysozoa</taxon>
        <taxon>Nematoda</taxon>
        <taxon>Chromadorea</taxon>
        <taxon>Rhabditida</taxon>
        <taxon>Spirurina</taxon>
        <taxon>Spiruromorpha</taxon>
        <taxon>Filarioidea</taxon>
        <taxon>Onchocercidae</taxon>
        <taxon>Brugia</taxon>
    </lineage>
</organism>
<reference evidence="3" key="1">
    <citation type="submission" date="2017-02" db="UniProtKB">
        <authorList>
            <consortium name="WormBaseParasite"/>
        </authorList>
    </citation>
    <scope>IDENTIFICATION</scope>
</reference>
<gene>
    <name evidence="1" type="ORF">BTMF_LOCUS2781</name>
</gene>
<protein>
    <submittedName>
        <fullName evidence="3">Secreted protein</fullName>
    </submittedName>
</protein>
<evidence type="ECO:0000313" key="2">
    <source>
        <dbReference type="Proteomes" id="UP000280834"/>
    </source>
</evidence>
<evidence type="ECO:0000313" key="3">
    <source>
        <dbReference type="WBParaSite" id="BTMF_0000346901-mRNA-1"/>
    </source>
</evidence>
<reference evidence="1 2" key="2">
    <citation type="submission" date="2018-11" db="EMBL/GenBank/DDBJ databases">
        <authorList>
            <consortium name="Pathogen Informatics"/>
        </authorList>
    </citation>
    <scope>NUCLEOTIDE SEQUENCE [LARGE SCALE GENOMIC DNA]</scope>
</reference>
<dbReference type="WBParaSite" id="BTMF_0000346901-mRNA-1">
    <property type="protein sequence ID" value="BTMF_0000346901-mRNA-1"/>
    <property type="gene ID" value="BTMF_0000346901"/>
</dbReference>
<keyword evidence="2" id="KW-1185">Reference proteome</keyword>
<accession>A0A0R3QAU8</accession>
<name>A0A0R3QAU8_9BILA</name>
<sequence>MFLHYVIRAIPNVSNANNSNDRAFQGYSVFNCAEELTKISVAHCSITKQNSVSRSTSILFPFTN</sequence>
<proteinExistence type="predicted"/>
<evidence type="ECO:0000313" key="1">
    <source>
        <dbReference type="EMBL" id="VDO13320.1"/>
    </source>
</evidence>
<dbReference type="Proteomes" id="UP000280834">
    <property type="component" value="Unassembled WGS sequence"/>
</dbReference>
<dbReference type="AlphaFoldDB" id="A0A0R3QAU8"/>